<evidence type="ECO:0000256" key="8">
    <source>
        <dbReference type="SAM" id="Phobius"/>
    </source>
</evidence>
<dbReference type="PANTHER" id="PTHR33908">
    <property type="entry name" value="MANNOSYLTRANSFERASE YKCB-RELATED"/>
    <property type="match status" value="1"/>
</dbReference>
<gene>
    <name evidence="10" type="ORF">A2801_00725</name>
</gene>
<organism evidence="10 11">
    <name type="scientific">Candidatus Woesebacteria bacterium RIFCSPHIGHO2_01_FULL_41_10</name>
    <dbReference type="NCBI Taxonomy" id="1802500"/>
    <lineage>
        <taxon>Bacteria</taxon>
        <taxon>Candidatus Woeseibacteriota</taxon>
    </lineage>
</organism>
<feature type="transmembrane region" description="Helical" evidence="8">
    <location>
        <begin position="381"/>
        <end position="403"/>
    </location>
</feature>
<dbReference type="GO" id="GO:0016763">
    <property type="term" value="F:pentosyltransferase activity"/>
    <property type="evidence" value="ECO:0007669"/>
    <property type="project" value="TreeGrafter"/>
</dbReference>
<feature type="transmembrane region" description="Helical" evidence="8">
    <location>
        <begin position="111"/>
        <end position="129"/>
    </location>
</feature>
<evidence type="ECO:0000256" key="2">
    <source>
        <dbReference type="ARBA" id="ARBA00022475"/>
    </source>
</evidence>
<dbReference type="Proteomes" id="UP000177263">
    <property type="component" value="Unassembled WGS sequence"/>
</dbReference>
<keyword evidence="4" id="KW-0808">Transferase</keyword>
<dbReference type="Pfam" id="PF13231">
    <property type="entry name" value="PMT_2"/>
    <property type="match status" value="1"/>
</dbReference>
<evidence type="ECO:0000256" key="3">
    <source>
        <dbReference type="ARBA" id="ARBA00022676"/>
    </source>
</evidence>
<dbReference type="InterPro" id="IPR038731">
    <property type="entry name" value="RgtA/B/C-like"/>
</dbReference>
<dbReference type="PANTHER" id="PTHR33908:SF11">
    <property type="entry name" value="MEMBRANE PROTEIN"/>
    <property type="match status" value="1"/>
</dbReference>
<keyword evidence="2" id="KW-1003">Cell membrane</keyword>
<evidence type="ECO:0000313" key="10">
    <source>
        <dbReference type="EMBL" id="OGM28646.1"/>
    </source>
</evidence>
<evidence type="ECO:0000313" key="11">
    <source>
        <dbReference type="Proteomes" id="UP000177263"/>
    </source>
</evidence>
<evidence type="ECO:0000256" key="4">
    <source>
        <dbReference type="ARBA" id="ARBA00022679"/>
    </source>
</evidence>
<sequence>MKWLLLVLCLGLFLRITGVETVPSGMSHDELDMVNNGYAIIQTGNDLFGERLPLTTGGTGLVVAPAIIAGIGATIFGLTPLGVRILPVLLGTINIYLVYKIAYLLTGSKRSGILSALLLAISPWGIHFSRMMYDPPIAFFFMLFGIERFLSAEQKSTYMLATVFLGLGLISYYGFLFVIPPLLILLFCYRSKDLVKMRTTSFWIVAISMIFVATLVLMISRQGHNDLSGARRSEIIFSQQSRISNTVDLARQQTLNSLMDRLFINKSTVIFTETMGNYLSAFNPEILFSFGEASEILSLRQWGFLYLLDFPLIIIGGYQLYKKRRKEALLLFGFVIISPFTVAISDRTYVARAALLFPTLLVFAGYGAYKVLSGLSKTPAVLPRFLVIMFSFAYVFSVLGFLYQYHVRYPVYAKEIWFDSEKQVSQFIIDNPAKLTVVSTPEVKDTFMQYFFYGHLDPVQSQIALSTYKAANMILYDEQVLFMGCIDPKEKKDGEVLLIVDHVCGDISESDEYIYSREGANNKLWGIYK</sequence>
<evidence type="ECO:0000256" key="1">
    <source>
        <dbReference type="ARBA" id="ARBA00004651"/>
    </source>
</evidence>
<reference evidence="10 11" key="1">
    <citation type="journal article" date="2016" name="Nat. Commun.">
        <title>Thousands of microbial genomes shed light on interconnected biogeochemical processes in an aquifer system.</title>
        <authorList>
            <person name="Anantharaman K."/>
            <person name="Brown C.T."/>
            <person name="Hug L.A."/>
            <person name="Sharon I."/>
            <person name="Castelle C.J."/>
            <person name="Probst A.J."/>
            <person name="Thomas B.C."/>
            <person name="Singh A."/>
            <person name="Wilkins M.J."/>
            <person name="Karaoz U."/>
            <person name="Brodie E.L."/>
            <person name="Williams K.H."/>
            <person name="Hubbard S.S."/>
            <person name="Banfield J.F."/>
        </authorList>
    </citation>
    <scope>NUCLEOTIDE SEQUENCE [LARGE SCALE GENOMIC DNA]</scope>
</reference>
<feature type="transmembrane region" description="Helical" evidence="8">
    <location>
        <begin position="158"/>
        <end position="189"/>
    </location>
</feature>
<keyword evidence="5 8" id="KW-0812">Transmembrane</keyword>
<feature type="transmembrane region" description="Helical" evidence="8">
    <location>
        <begin position="136"/>
        <end position="152"/>
    </location>
</feature>
<dbReference type="STRING" id="1802500.A2801_00725"/>
<evidence type="ECO:0000256" key="6">
    <source>
        <dbReference type="ARBA" id="ARBA00022989"/>
    </source>
</evidence>
<feature type="transmembrane region" description="Helical" evidence="8">
    <location>
        <begin position="350"/>
        <end position="369"/>
    </location>
</feature>
<feature type="transmembrane region" description="Helical" evidence="8">
    <location>
        <begin position="85"/>
        <end position="105"/>
    </location>
</feature>
<proteinExistence type="predicted"/>
<accession>A0A1F7YMU4</accession>
<feature type="transmembrane region" description="Helical" evidence="8">
    <location>
        <begin position="328"/>
        <end position="344"/>
    </location>
</feature>
<dbReference type="GO" id="GO:0009103">
    <property type="term" value="P:lipopolysaccharide biosynthetic process"/>
    <property type="evidence" value="ECO:0007669"/>
    <property type="project" value="UniProtKB-ARBA"/>
</dbReference>
<keyword evidence="7 8" id="KW-0472">Membrane</keyword>
<protein>
    <recommendedName>
        <fullName evidence="9">Glycosyltransferase RgtA/B/C/D-like domain-containing protein</fullName>
    </recommendedName>
</protein>
<feature type="domain" description="Glycosyltransferase RgtA/B/C/D-like" evidence="9">
    <location>
        <begin position="66"/>
        <end position="214"/>
    </location>
</feature>
<dbReference type="AlphaFoldDB" id="A0A1F7YMU4"/>
<comment type="subcellular location">
    <subcellularLocation>
        <location evidence="1">Cell membrane</location>
        <topology evidence="1">Multi-pass membrane protein</topology>
    </subcellularLocation>
</comment>
<comment type="caution">
    <text evidence="10">The sequence shown here is derived from an EMBL/GenBank/DDBJ whole genome shotgun (WGS) entry which is preliminary data.</text>
</comment>
<dbReference type="EMBL" id="MGGM01000026">
    <property type="protein sequence ID" value="OGM28646.1"/>
    <property type="molecule type" value="Genomic_DNA"/>
</dbReference>
<keyword evidence="6 8" id="KW-1133">Transmembrane helix</keyword>
<name>A0A1F7YMU4_9BACT</name>
<feature type="transmembrane region" description="Helical" evidence="8">
    <location>
        <begin position="201"/>
        <end position="219"/>
    </location>
</feature>
<keyword evidence="3" id="KW-0328">Glycosyltransferase</keyword>
<evidence type="ECO:0000256" key="5">
    <source>
        <dbReference type="ARBA" id="ARBA00022692"/>
    </source>
</evidence>
<feature type="transmembrane region" description="Helical" evidence="8">
    <location>
        <begin position="303"/>
        <end position="321"/>
    </location>
</feature>
<evidence type="ECO:0000259" key="9">
    <source>
        <dbReference type="Pfam" id="PF13231"/>
    </source>
</evidence>
<dbReference type="InterPro" id="IPR050297">
    <property type="entry name" value="LipidA_mod_glycosyltrf_83"/>
</dbReference>
<dbReference type="GO" id="GO:0005886">
    <property type="term" value="C:plasma membrane"/>
    <property type="evidence" value="ECO:0007669"/>
    <property type="project" value="UniProtKB-SubCell"/>
</dbReference>
<evidence type="ECO:0000256" key="7">
    <source>
        <dbReference type="ARBA" id="ARBA00023136"/>
    </source>
</evidence>
<feature type="transmembrane region" description="Helical" evidence="8">
    <location>
        <begin position="57"/>
        <end position="78"/>
    </location>
</feature>